<feature type="compositionally biased region" description="Polar residues" evidence="1">
    <location>
        <begin position="629"/>
        <end position="650"/>
    </location>
</feature>
<comment type="caution">
    <text evidence="2">The sequence shown here is derived from an EMBL/GenBank/DDBJ whole genome shotgun (WGS) entry which is preliminary data.</text>
</comment>
<sequence>MVSKLDREEHGIGMQNFCYSPSYDEFIIHIVSIQSPEVHRFLSEHLAARTQRSFRKKEARQPKFPMKICERTYSLVAEQLKALDYNGPVALSCDDTKLFASWRIYWDSVEKGMFLVGAAGEPLRVADPDNLKQTIDDASAKKATKVAPIIVAAIPIEGTMTAADLLEYLEPLVNGLLAHNIHVVSYACDGTESERSLQRLLTSRATGQVRQSIPNLFDPSSAFDIVVPVFGGYPIVMVQDSKHALKTFRNNLFSGARLLVLGNYVAIYEHIRQMAMEDGLPLYHRDVNKLNRQDNNAATRLFSADTLDYLAKHHPEYLGKIIYLFAFGELVDAYQNCRILHAERIKMALRHAGYKESQHFLSREAADIANILLHGILSLVLIHRDHLPNAFPLLPWLHSTRASGYTHTYFDAKDTDLHALAMYPDDREISRISQEAYEDAEALISLLGIQPAYLTRPTGDVPVGLPGIASWYGADDAGTSTADDDNTELDAASDADEESICKAQELQDLIDAEESGALGMGFSNQDDEAFLNIKFAALAVAADEFMQIQSLPEEEDLPDLHAQQSDEIQDAMTNLAGMGAAPHIAPLDLPDDPTRPLGLGYLTEDDIDFSVLVSIRRRNQTRQAAKGTRQANAKQAFATESSPNATLTIR</sequence>
<protein>
    <submittedName>
        <fullName evidence="2">Uncharacterized protein</fullName>
    </submittedName>
</protein>
<evidence type="ECO:0000313" key="3">
    <source>
        <dbReference type="Proteomes" id="UP000298061"/>
    </source>
</evidence>
<dbReference type="OrthoDB" id="73076at2759"/>
<organism evidence="2 3">
    <name type="scientific">Hericium alpestre</name>
    <dbReference type="NCBI Taxonomy" id="135208"/>
    <lineage>
        <taxon>Eukaryota</taxon>
        <taxon>Fungi</taxon>
        <taxon>Dikarya</taxon>
        <taxon>Basidiomycota</taxon>
        <taxon>Agaricomycotina</taxon>
        <taxon>Agaricomycetes</taxon>
        <taxon>Russulales</taxon>
        <taxon>Hericiaceae</taxon>
        <taxon>Hericium</taxon>
    </lineage>
</organism>
<gene>
    <name evidence="2" type="ORF">EWM64_g8007</name>
</gene>
<dbReference type="Proteomes" id="UP000298061">
    <property type="component" value="Unassembled WGS sequence"/>
</dbReference>
<evidence type="ECO:0000256" key="1">
    <source>
        <dbReference type="SAM" id="MobiDB-lite"/>
    </source>
</evidence>
<dbReference type="STRING" id="135208.A0A4Y9ZMB4"/>
<dbReference type="AlphaFoldDB" id="A0A4Y9ZMB4"/>
<reference evidence="2 3" key="1">
    <citation type="submission" date="2019-02" db="EMBL/GenBank/DDBJ databases">
        <title>Genome sequencing of the rare red list fungi Hericium alpestre (H. flagellum).</title>
        <authorList>
            <person name="Buettner E."/>
            <person name="Kellner H."/>
        </authorList>
    </citation>
    <scope>NUCLEOTIDE SEQUENCE [LARGE SCALE GENOMIC DNA]</scope>
    <source>
        <strain evidence="2 3">DSM 108284</strain>
    </source>
</reference>
<keyword evidence="3" id="KW-1185">Reference proteome</keyword>
<accession>A0A4Y9ZMB4</accession>
<name>A0A4Y9ZMB4_9AGAM</name>
<proteinExistence type="predicted"/>
<feature type="region of interest" description="Disordered" evidence="1">
    <location>
        <begin position="622"/>
        <end position="650"/>
    </location>
</feature>
<dbReference type="EMBL" id="SFCI01001353">
    <property type="protein sequence ID" value="TFY76006.1"/>
    <property type="molecule type" value="Genomic_DNA"/>
</dbReference>
<evidence type="ECO:0000313" key="2">
    <source>
        <dbReference type="EMBL" id="TFY76006.1"/>
    </source>
</evidence>